<feature type="region of interest" description="Disordered" evidence="2">
    <location>
        <begin position="465"/>
        <end position="514"/>
    </location>
</feature>
<gene>
    <name evidence="4" type="ORF">PRECH8_24290</name>
</gene>
<keyword evidence="1" id="KW-0732">Signal</keyword>
<dbReference type="Pfam" id="PF04294">
    <property type="entry name" value="VanW"/>
    <property type="match status" value="1"/>
</dbReference>
<dbReference type="SMART" id="SM01208">
    <property type="entry name" value="G5"/>
    <property type="match status" value="1"/>
</dbReference>
<dbReference type="Proteomes" id="UP000654993">
    <property type="component" value="Unassembled WGS sequence"/>
</dbReference>
<dbReference type="Pfam" id="PF07501">
    <property type="entry name" value="G5"/>
    <property type="match status" value="1"/>
</dbReference>
<name>A0A916QGQ2_9BACL</name>
<feature type="domain" description="G5" evidence="3">
    <location>
        <begin position="389"/>
        <end position="468"/>
    </location>
</feature>
<dbReference type="EMBL" id="BMAQ01000035">
    <property type="protein sequence ID" value="GFR39133.1"/>
    <property type="molecule type" value="Genomic_DNA"/>
</dbReference>
<reference evidence="4" key="2">
    <citation type="journal article" date="2021" name="Data Brief">
        <title>Draft genome sequence data of the facultative, thermophilic, xylanolytic bacterium Paenibacillus sp. strain DA-C8.</title>
        <authorList>
            <person name="Chhe C."/>
            <person name="Uke A."/>
            <person name="Baramee S."/>
            <person name="Ungkulpasvich U."/>
            <person name="Tachaapaikoon C."/>
            <person name="Pason P."/>
            <person name="Waeonukul R."/>
            <person name="Ratanakhanokchai K."/>
            <person name="Kosugi A."/>
        </authorList>
    </citation>
    <scope>NUCLEOTIDE SEQUENCE</scope>
    <source>
        <strain evidence="4">DA-C8</strain>
    </source>
</reference>
<evidence type="ECO:0000256" key="1">
    <source>
        <dbReference type="ARBA" id="ARBA00022729"/>
    </source>
</evidence>
<dbReference type="PANTHER" id="PTHR35788">
    <property type="entry name" value="EXPORTED PROTEIN-RELATED"/>
    <property type="match status" value="1"/>
</dbReference>
<evidence type="ECO:0000313" key="5">
    <source>
        <dbReference type="Proteomes" id="UP000654993"/>
    </source>
</evidence>
<sequence>MQAKFQRNVNPASHRRSLKWLWLLLFCILLTVGAAFAAVLAAVDLDRVPKGVNLGEWDLGGLRIEAFHDHLEARIDALLHQQIIIQSDIDEVKGASFTLKELGAAVQADKILTDLHDLQQGSWFERLRKHWAMRGSAYSFQVAVDEPLLKQALEAEWNMLTREPVPARRLINERDEVVYIPEVNAYRADLKRLSREVQAAILLHTDLPLTPPPPILLDLPIVTIRPPVTVESLRAEGIERKIAEYTTSYSGSSAGRVHNIEATASVINGMILAPGDIFDYEQIVAATEVEHGYREAPVIVNGRLVPGIGGGICQITSTLYNALLRTDLEIVERRNHSLPVGYVPLGLDATYATGWINFKFRNNTDAHLLIKAETKNHQLTIKLFGKMPSSITYEVSSKVVEIVPPPVKVVVNASLAPGQEQIIQKGKPGYIVETHRKVYEHGELVRTEWISRDTYRAQEQLVAVGPDGAERDQGDGDGSGSLPDSDADPDAHPDTGPHAGGKEAPVEDGIQSTF</sequence>
<dbReference type="InterPro" id="IPR007391">
    <property type="entry name" value="Vancomycin_resist_VanW"/>
</dbReference>
<evidence type="ECO:0000256" key="2">
    <source>
        <dbReference type="SAM" id="MobiDB-lite"/>
    </source>
</evidence>
<evidence type="ECO:0000259" key="3">
    <source>
        <dbReference type="PROSITE" id="PS51109"/>
    </source>
</evidence>
<dbReference type="AlphaFoldDB" id="A0A916QGQ2"/>
<dbReference type="InterPro" id="IPR052913">
    <property type="entry name" value="Glycopeptide_resist_protein"/>
</dbReference>
<comment type="caution">
    <text evidence="4">The sequence shown here is derived from an EMBL/GenBank/DDBJ whole genome shotgun (WGS) entry which is preliminary data.</text>
</comment>
<reference evidence="4" key="1">
    <citation type="submission" date="2020-08" db="EMBL/GenBank/DDBJ databases">
        <authorList>
            <person name="Uke A."/>
            <person name="Chhe C."/>
            <person name="Baramee S."/>
            <person name="Kosugi A."/>
        </authorList>
    </citation>
    <scope>NUCLEOTIDE SEQUENCE</scope>
    <source>
        <strain evidence="4">DA-C8</strain>
    </source>
</reference>
<dbReference type="PROSITE" id="PS51109">
    <property type="entry name" value="G5"/>
    <property type="match status" value="1"/>
</dbReference>
<dbReference type="Gene3D" id="2.20.230.10">
    <property type="entry name" value="Resuscitation-promoting factor rpfb"/>
    <property type="match status" value="1"/>
</dbReference>
<dbReference type="InterPro" id="IPR011098">
    <property type="entry name" value="G5_dom"/>
</dbReference>
<accession>A0A916QGQ2</accession>
<dbReference type="Pfam" id="PF12229">
    <property type="entry name" value="PG_binding_4"/>
    <property type="match status" value="1"/>
</dbReference>
<proteinExistence type="predicted"/>
<dbReference type="PANTHER" id="PTHR35788:SF1">
    <property type="entry name" value="EXPORTED PROTEIN"/>
    <property type="match status" value="1"/>
</dbReference>
<organism evidence="4 5">
    <name type="scientific">Insulibacter thermoxylanivorax</name>
    <dbReference type="NCBI Taxonomy" id="2749268"/>
    <lineage>
        <taxon>Bacteria</taxon>
        <taxon>Bacillati</taxon>
        <taxon>Bacillota</taxon>
        <taxon>Bacilli</taxon>
        <taxon>Bacillales</taxon>
        <taxon>Paenibacillaceae</taxon>
        <taxon>Insulibacter</taxon>
    </lineage>
</organism>
<dbReference type="InterPro" id="IPR022029">
    <property type="entry name" value="YoaR-like_PG-bd"/>
</dbReference>
<evidence type="ECO:0000313" key="4">
    <source>
        <dbReference type="EMBL" id="GFR39133.1"/>
    </source>
</evidence>
<dbReference type="RefSeq" id="WP_200967347.1">
    <property type="nucleotide sequence ID" value="NZ_BMAQ01000035.1"/>
</dbReference>
<keyword evidence="5" id="KW-1185">Reference proteome</keyword>
<protein>
    <recommendedName>
        <fullName evidence="3">G5 domain-containing protein</fullName>
    </recommendedName>
</protein>
<feature type="compositionally biased region" description="Basic and acidic residues" evidence="2">
    <location>
        <begin position="489"/>
        <end position="505"/>
    </location>
</feature>